<evidence type="ECO:0000256" key="1">
    <source>
        <dbReference type="SAM" id="MobiDB-lite"/>
    </source>
</evidence>
<feature type="compositionally biased region" description="Basic and acidic residues" evidence="1">
    <location>
        <begin position="11"/>
        <end position="31"/>
    </location>
</feature>
<dbReference type="EMBL" id="KN123504">
    <property type="protein sequence ID" value="KFO24743.1"/>
    <property type="molecule type" value="Genomic_DNA"/>
</dbReference>
<keyword evidence="3" id="KW-1185">Reference proteome</keyword>
<evidence type="ECO:0000313" key="2">
    <source>
        <dbReference type="EMBL" id="KFO24743.1"/>
    </source>
</evidence>
<proteinExistence type="predicted"/>
<gene>
    <name evidence="2" type="ORF">H920_13894</name>
</gene>
<accession>A0A091D2L4</accession>
<name>A0A091D2L4_FUKDA</name>
<evidence type="ECO:0000313" key="3">
    <source>
        <dbReference type="Proteomes" id="UP000028990"/>
    </source>
</evidence>
<dbReference type="Proteomes" id="UP000028990">
    <property type="component" value="Unassembled WGS sequence"/>
</dbReference>
<protein>
    <submittedName>
        <fullName evidence="2">Uncharacterized protein</fullName>
    </submittedName>
</protein>
<dbReference type="AlphaFoldDB" id="A0A091D2L4"/>
<feature type="region of interest" description="Disordered" evidence="1">
    <location>
        <begin position="1"/>
        <end position="41"/>
    </location>
</feature>
<sequence>MKAQWRGRQMGTERSEDIASRTEGSVKENLQRKNNGAKQAPKLILRMLTQKSCRMVGRVARVRPRSVRARTERNRNTGVGERAPCARQRGCCYLRGDDVEAAEWAGNPDVLVLKSWDALEDEVEWVLRDVGGHPR</sequence>
<organism evidence="2 3">
    <name type="scientific">Fukomys damarensis</name>
    <name type="common">Damaraland mole rat</name>
    <name type="synonym">Cryptomys damarensis</name>
    <dbReference type="NCBI Taxonomy" id="885580"/>
    <lineage>
        <taxon>Eukaryota</taxon>
        <taxon>Metazoa</taxon>
        <taxon>Chordata</taxon>
        <taxon>Craniata</taxon>
        <taxon>Vertebrata</taxon>
        <taxon>Euteleostomi</taxon>
        <taxon>Mammalia</taxon>
        <taxon>Eutheria</taxon>
        <taxon>Euarchontoglires</taxon>
        <taxon>Glires</taxon>
        <taxon>Rodentia</taxon>
        <taxon>Hystricomorpha</taxon>
        <taxon>Bathyergidae</taxon>
        <taxon>Fukomys</taxon>
    </lineage>
</organism>
<reference evidence="2 3" key="1">
    <citation type="submission" date="2013-11" db="EMBL/GenBank/DDBJ databases">
        <title>The Damaraland mole rat (Fukomys damarensis) genome and evolution of African mole rats.</title>
        <authorList>
            <person name="Gladyshev V.N."/>
            <person name="Fang X."/>
        </authorList>
    </citation>
    <scope>NUCLEOTIDE SEQUENCE [LARGE SCALE GENOMIC DNA]</scope>
    <source>
        <tissue evidence="2">Liver</tissue>
    </source>
</reference>